<evidence type="ECO:0000313" key="2">
    <source>
        <dbReference type="Proteomes" id="UP000198923"/>
    </source>
</evidence>
<accession>A0A1G8K0G4</accession>
<dbReference type="Proteomes" id="UP000198923">
    <property type="component" value="Unassembled WGS sequence"/>
</dbReference>
<name>A0A1G8K0G4_9ACTN</name>
<organism evidence="1 2">
    <name type="scientific">Sinosporangium album</name>
    <dbReference type="NCBI Taxonomy" id="504805"/>
    <lineage>
        <taxon>Bacteria</taxon>
        <taxon>Bacillati</taxon>
        <taxon>Actinomycetota</taxon>
        <taxon>Actinomycetes</taxon>
        <taxon>Streptosporangiales</taxon>
        <taxon>Streptosporangiaceae</taxon>
        <taxon>Sinosporangium</taxon>
    </lineage>
</organism>
<dbReference type="STRING" id="504805.SAMN05421505_14634"/>
<evidence type="ECO:0000313" key="1">
    <source>
        <dbReference type="EMBL" id="SDI36934.1"/>
    </source>
</evidence>
<reference evidence="1 2" key="1">
    <citation type="submission" date="2016-10" db="EMBL/GenBank/DDBJ databases">
        <authorList>
            <person name="de Groot N.N."/>
        </authorList>
    </citation>
    <scope>NUCLEOTIDE SEQUENCE [LARGE SCALE GENOMIC DNA]</scope>
    <source>
        <strain evidence="1 2">CPCC 201354</strain>
    </source>
</reference>
<dbReference type="AlphaFoldDB" id="A0A1G8K0G4"/>
<dbReference type="EMBL" id="FNCN01000046">
    <property type="protein sequence ID" value="SDI36934.1"/>
    <property type="molecule type" value="Genomic_DNA"/>
</dbReference>
<keyword evidence="2" id="KW-1185">Reference proteome</keyword>
<proteinExistence type="predicted"/>
<sequence>MPTSTGSGWCSGASISSSVRTIPWPWLWQVRVGGTITAPMCGWMGGVAFAHLTMGGNDIAQGRFLNEDLFFMTARSHLPPPRPPMVSGLGEARQSRIDPSILQDETGTWVAQLAVPQAQHSWSDDRAFLVDVGTGSRASAKPSPDGGWVAYQSGPVRLWDAVEDVILTWQEAGRPHQSEFGLTATPDEQWVWLGDPSGPRWYLPA</sequence>
<gene>
    <name evidence="1" type="ORF">SAMN05421505_14634</name>
</gene>
<protein>
    <submittedName>
        <fullName evidence="1">Uncharacterized protein</fullName>
    </submittedName>
</protein>